<feature type="compositionally biased region" description="Pro residues" evidence="1">
    <location>
        <begin position="22"/>
        <end position="31"/>
    </location>
</feature>
<feature type="non-terminal residue" evidence="2">
    <location>
        <position position="1"/>
    </location>
</feature>
<dbReference type="AlphaFoldDB" id="A0A146KWZ1"/>
<feature type="region of interest" description="Disordered" evidence="1">
    <location>
        <begin position="1"/>
        <end position="42"/>
    </location>
</feature>
<reference evidence="2" key="1">
    <citation type="journal article" date="2016" name="Gigascience">
        <title>De novo construction of an expanded transcriptome assembly for the western tarnished plant bug, Lygus hesperus.</title>
        <authorList>
            <person name="Tassone E.E."/>
            <person name="Geib S.M."/>
            <person name="Hall B."/>
            <person name="Fabrick J.A."/>
            <person name="Brent C.S."/>
            <person name="Hull J.J."/>
        </authorList>
    </citation>
    <scope>NUCLEOTIDE SEQUENCE</scope>
</reference>
<protein>
    <submittedName>
        <fullName evidence="2">Uncharacterized protein</fullName>
    </submittedName>
</protein>
<gene>
    <name evidence="2" type="ORF">g.96711</name>
</gene>
<proteinExistence type="predicted"/>
<dbReference type="EMBL" id="GDHC01018484">
    <property type="protein sequence ID" value="JAQ00145.1"/>
    <property type="molecule type" value="Transcribed_RNA"/>
</dbReference>
<feature type="compositionally biased region" description="Pro residues" evidence="1">
    <location>
        <begin position="115"/>
        <end position="125"/>
    </location>
</feature>
<evidence type="ECO:0000256" key="1">
    <source>
        <dbReference type="SAM" id="MobiDB-lite"/>
    </source>
</evidence>
<name>A0A146KWZ1_LYGHE</name>
<evidence type="ECO:0000313" key="2">
    <source>
        <dbReference type="EMBL" id="JAQ00145.1"/>
    </source>
</evidence>
<sequence length="125" mass="13581">PVPTPSQPSFYHQQINKTEPSPTTPTSPPQPTVVQTSSSNLPYPVYMQGMPVPFGAPGASAPYQPYVPPPMPQGYNPYAGYQQGQPAAYQPQANYPGGYYPPQGNYPQQGNYPPGSYPQQPPRGW</sequence>
<feature type="compositionally biased region" description="Polar residues" evidence="1">
    <location>
        <begin position="7"/>
        <end position="19"/>
    </location>
</feature>
<accession>A0A146KWZ1</accession>
<feature type="region of interest" description="Disordered" evidence="1">
    <location>
        <begin position="57"/>
        <end position="125"/>
    </location>
</feature>
<organism evidence="2">
    <name type="scientific">Lygus hesperus</name>
    <name type="common">Western plant bug</name>
    <dbReference type="NCBI Taxonomy" id="30085"/>
    <lineage>
        <taxon>Eukaryota</taxon>
        <taxon>Metazoa</taxon>
        <taxon>Ecdysozoa</taxon>
        <taxon>Arthropoda</taxon>
        <taxon>Hexapoda</taxon>
        <taxon>Insecta</taxon>
        <taxon>Pterygota</taxon>
        <taxon>Neoptera</taxon>
        <taxon>Paraneoptera</taxon>
        <taxon>Hemiptera</taxon>
        <taxon>Heteroptera</taxon>
        <taxon>Panheteroptera</taxon>
        <taxon>Cimicomorpha</taxon>
        <taxon>Miridae</taxon>
        <taxon>Mirini</taxon>
        <taxon>Lygus</taxon>
    </lineage>
</organism>
<feature type="compositionally biased region" description="Low complexity" evidence="1">
    <location>
        <begin position="73"/>
        <end position="114"/>
    </location>
</feature>